<dbReference type="Pfam" id="PF00089">
    <property type="entry name" value="Trypsin"/>
    <property type="match status" value="1"/>
</dbReference>
<dbReference type="PANTHER" id="PTHR24252">
    <property type="entry name" value="ACROSIN-RELATED"/>
    <property type="match status" value="1"/>
</dbReference>
<evidence type="ECO:0000313" key="5">
    <source>
        <dbReference type="EMBL" id="CEK71319.1"/>
    </source>
</evidence>
<dbReference type="AlphaFoldDB" id="A0A0B6ZRN0"/>
<reference evidence="5" key="1">
    <citation type="submission" date="2014-12" db="EMBL/GenBank/DDBJ databases">
        <title>Insight into the proteome of Arion vulgaris.</title>
        <authorList>
            <person name="Aradska J."/>
            <person name="Bulat T."/>
            <person name="Smidak R."/>
            <person name="Sarate P."/>
            <person name="Gangsoo J."/>
            <person name="Sialana F."/>
            <person name="Bilban M."/>
            <person name="Lubec G."/>
        </authorList>
    </citation>
    <scope>NUCLEOTIDE SEQUENCE</scope>
    <source>
        <tissue evidence="5">Skin</tissue>
    </source>
</reference>
<dbReference type="CDD" id="cd00190">
    <property type="entry name" value="Tryp_SPc"/>
    <property type="match status" value="1"/>
</dbReference>
<dbReference type="InterPro" id="IPR009003">
    <property type="entry name" value="Peptidase_S1_PA"/>
</dbReference>
<dbReference type="SUPFAM" id="SSF50494">
    <property type="entry name" value="Trypsin-like serine proteases"/>
    <property type="match status" value="1"/>
</dbReference>
<protein>
    <recommendedName>
        <fullName evidence="4">Peptidase S1 domain-containing protein</fullName>
    </recommendedName>
</protein>
<evidence type="ECO:0000259" key="4">
    <source>
        <dbReference type="PROSITE" id="PS50240"/>
    </source>
</evidence>
<feature type="signal peptide" evidence="3">
    <location>
        <begin position="1"/>
        <end position="18"/>
    </location>
</feature>
<keyword evidence="1" id="KW-1015">Disulfide bond</keyword>
<name>A0A0B6ZRN0_9EUPU</name>
<gene>
    <name evidence="5" type="primary">ORF77852</name>
</gene>
<dbReference type="EMBL" id="HACG01024454">
    <property type="protein sequence ID" value="CEK71319.1"/>
    <property type="molecule type" value="Transcribed_RNA"/>
</dbReference>
<feature type="chain" id="PRO_5002112380" description="Peptidase S1 domain-containing protein" evidence="3">
    <location>
        <begin position="19"/>
        <end position="447"/>
    </location>
</feature>
<evidence type="ECO:0000256" key="1">
    <source>
        <dbReference type="ARBA" id="ARBA00023157"/>
    </source>
</evidence>
<dbReference type="PANTHER" id="PTHR24252:SF7">
    <property type="entry name" value="HYALIN"/>
    <property type="match status" value="1"/>
</dbReference>
<feature type="region of interest" description="Disordered" evidence="2">
    <location>
        <begin position="125"/>
        <end position="147"/>
    </location>
</feature>
<dbReference type="PROSITE" id="PS50240">
    <property type="entry name" value="TRYPSIN_DOM"/>
    <property type="match status" value="1"/>
</dbReference>
<keyword evidence="3" id="KW-0732">Signal</keyword>
<evidence type="ECO:0000256" key="2">
    <source>
        <dbReference type="SAM" id="MobiDB-lite"/>
    </source>
</evidence>
<dbReference type="GO" id="GO:0006508">
    <property type="term" value="P:proteolysis"/>
    <property type="evidence" value="ECO:0007669"/>
    <property type="project" value="InterPro"/>
</dbReference>
<evidence type="ECO:0000256" key="3">
    <source>
        <dbReference type="SAM" id="SignalP"/>
    </source>
</evidence>
<dbReference type="InterPro" id="IPR001254">
    <property type="entry name" value="Trypsin_dom"/>
</dbReference>
<dbReference type="SMART" id="SM00020">
    <property type="entry name" value="Tryp_SPc"/>
    <property type="match status" value="1"/>
</dbReference>
<feature type="compositionally biased region" description="Low complexity" evidence="2">
    <location>
        <begin position="126"/>
        <end position="142"/>
    </location>
</feature>
<dbReference type="InterPro" id="IPR043504">
    <property type="entry name" value="Peptidase_S1_PA_chymotrypsin"/>
</dbReference>
<feature type="domain" description="Peptidase S1" evidence="4">
    <location>
        <begin position="211"/>
        <end position="447"/>
    </location>
</feature>
<dbReference type="Gene3D" id="2.40.10.10">
    <property type="entry name" value="Trypsin-like serine proteases"/>
    <property type="match status" value="1"/>
</dbReference>
<organism evidence="5">
    <name type="scientific">Arion vulgaris</name>
    <dbReference type="NCBI Taxonomy" id="1028688"/>
    <lineage>
        <taxon>Eukaryota</taxon>
        <taxon>Metazoa</taxon>
        <taxon>Spiralia</taxon>
        <taxon>Lophotrochozoa</taxon>
        <taxon>Mollusca</taxon>
        <taxon>Gastropoda</taxon>
        <taxon>Heterobranchia</taxon>
        <taxon>Euthyneura</taxon>
        <taxon>Panpulmonata</taxon>
        <taxon>Eupulmonata</taxon>
        <taxon>Stylommatophora</taxon>
        <taxon>Helicina</taxon>
        <taxon>Arionoidea</taxon>
        <taxon>Arionidae</taxon>
        <taxon>Arion</taxon>
    </lineage>
</organism>
<dbReference type="GO" id="GO:0004252">
    <property type="term" value="F:serine-type endopeptidase activity"/>
    <property type="evidence" value="ECO:0007669"/>
    <property type="project" value="InterPro"/>
</dbReference>
<sequence length="447" mass="48300">MLIYIFVAFVSVFQIVTSQYFTTLAGRCDNQTAYFYGGCRVRACLANEVFLQGSSYCDIYRAYLRTPYVRCTSTLPCCFRGGLCRQSCSAGENRLSIGTDCAVGRRGVCCVPNIGTNVSTVANVSRGTNNPTGTNVPTRTNVPSGTNVPTRTNVLAGTHNQTRINVPSNIPVGTNGPIVTNIQESNDVPTRVPVTQRPGQCGTRNSVRGRIIGAGVPQHTSWPWMVRLVYLGSAHSVCLGALVDNITVLTVAHCVVSIPANQLQVRIGDFDAAQTEPDEETIGVRNIQVNRNFIPGRRGNDFAVLTLDRAVQFTQNKLPVCLPDSTTRITATPQCFVSGWGITETGQVGSQLLTVPVRLMNHGLCNVMIASTSSTSSISASLTNDTICTESPRNTSGCPFDDGSMLSCLDTSNRYILIGLVTEYSCETLPTVYTRVDNFTEAIVTRF</sequence>
<proteinExistence type="predicted"/>
<accession>A0A0B6ZRN0</accession>